<dbReference type="SUPFAM" id="SSF53244">
    <property type="entry name" value="MurD-like peptide ligases, peptide-binding domain"/>
    <property type="match status" value="1"/>
</dbReference>
<sequence length="432" mass="47592">SAYWGRPQDKLTLIGITGTKGKTTTAYFTHAILNQATGGRCALLSSVDNCTDGRTRVESQLTTPDSPDLYRLMRQAVDNGMTHLVMEVSSQAYKVDRVHALHFDVAAFLNISPDHISPIEHPTYEDYLWCKRQIIRNTDTLVHPTAMDHLPLILEDARRNHVTTVTFAAHGTATPMPPADIDATIPRPGSPRYTLADNLPDTTGGTTARADTARDRTAREPRTHELGIPGDFNILNAAAATAIARATGIPANDPSLDALQNVHVPGRMERFTDTTNPHVTAYVDYAHNQASVTAILDFVWERYGAQNPRITLVTGSAGNKAYDRREGIVKAAQNRVARLILTDEDTDTEPMEHILEQMDSYVTNPDLEHTIIPGRATAIETAIADARADAGRTGRPNIILAIGKGREKWIKHCNKHVEYEGDIDVIRRMFGL</sequence>
<dbReference type="EMBL" id="MWWR01000006">
    <property type="protein sequence ID" value="OZG51707.1"/>
    <property type="molecule type" value="Genomic_DNA"/>
</dbReference>
<feature type="compositionally biased region" description="Basic and acidic residues" evidence="1">
    <location>
        <begin position="211"/>
        <end position="225"/>
    </location>
</feature>
<feature type="domain" description="Mur ligase central" evidence="3">
    <location>
        <begin position="16"/>
        <end position="244"/>
    </location>
</feature>
<evidence type="ECO:0000313" key="5">
    <source>
        <dbReference type="Proteomes" id="UP000216725"/>
    </source>
</evidence>
<dbReference type="Gene3D" id="3.40.1190.10">
    <property type="entry name" value="Mur-like, catalytic domain"/>
    <property type="match status" value="1"/>
</dbReference>
<dbReference type="InterPro" id="IPR036565">
    <property type="entry name" value="Mur-like_cat_sf"/>
</dbReference>
<evidence type="ECO:0000259" key="2">
    <source>
        <dbReference type="Pfam" id="PF02875"/>
    </source>
</evidence>
<dbReference type="InterPro" id="IPR036615">
    <property type="entry name" value="Mur_ligase_C_dom_sf"/>
</dbReference>
<evidence type="ECO:0000256" key="1">
    <source>
        <dbReference type="SAM" id="MobiDB-lite"/>
    </source>
</evidence>
<name>A0A261EXY8_9BIFI</name>
<feature type="region of interest" description="Disordered" evidence="1">
    <location>
        <begin position="192"/>
        <end position="227"/>
    </location>
</feature>
<dbReference type="Pfam" id="PF02875">
    <property type="entry name" value="Mur_ligase_C"/>
    <property type="match status" value="1"/>
</dbReference>
<gene>
    <name evidence="4" type="ORF">PSRA_0787</name>
</gene>
<protein>
    <submittedName>
        <fullName evidence="4">UDP-N-acetylmuramoylalanyl-D-glutamate--2, 6-diaminopimelate ligase</fullName>
    </submittedName>
</protein>
<evidence type="ECO:0000259" key="3">
    <source>
        <dbReference type="Pfam" id="PF08245"/>
    </source>
</evidence>
<dbReference type="InterPro" id="IPR013221">
    <property type="entry name" value="Mur_ligase_cen"/>
</dbReference>
<dbReference type="InterPro" id="IPR004101">
    <property type="entry name" value="Mur_ligase_C"/>
</dbReference>
<dbReference type="PANTHER" id="PTHR23135">
    <property type="entry name" value="MUR LIGASE FAMILY MEMBER"/>
    <property type="match status" value="1"/>
</dbReference>
<dbReference type="GO" id="GO:0016881">
    <property type="term" value="F:acid-amino acid ligase activity"/>
    <property type="evidence" value="ECO:0007669"/>
    <property type="project" value="InterPro"/>
</dbReference>
<feature type="compositionally biased region" description="Low complexity" evidence="1">
    <location>
        <begin position="201"/>
        <end position="210"/>
    </location>
</feature>
<dbReference type="Proteomes" id="UP000216725">
    <property type="component" value="Unassembled WGS sequence"/>
</dbReference>
<accession>A0A261EXY8</accession>
<comment type="caution">
    <text evidence="4">The sequence shown here is derived from an EMBL/GenBank/DDBJ whole genome shotgun (WGS) entry which is preliminary data.</text>
</comment>
<feature type="domain" description="Mur ligase C-terminal" evidence="2">
    <location>
        <begin position="266"/>
        <end position="389"/>
    </location>
</feature>
<feature type="non-terminal residue" evidence="4">
    <location>
        <position position="1"/>
    </location>
</feature>
<dbReference type="Gene3D" id="3.90.190.20">
    <property type="entry name" value="Mur ligase, C-terminal domain"/>
    <property type="match status" value="1"/>
</dbReference>
<dbReference type="OrthoDB" id="9800958at2"/>
<organism evidence="4 5">
    <name type="scientific">Pseudoscardovia radai</name>
    <dbReference type="NCBI Taxonomy" id="987066"/>
    <lineage>
        <taxon>Bacteria</taxon>
        <taxon>Bacillati</taxon>
        <taxon>Actinomycetota</taxon>
        <taxon>Actinomycetes</taxon>
        <taxon>Bifidobacteriales</taxon>
        <taxon>Bifidobacteriaceae</taxon>
        <taxon>Pseudoscardovia</taxon>
    </lineage>
</organism>
<dbReference type="PANTHER" id="PTHR23135:SF4">
    <property type="entry name" value="UDP-N-ACETYLMURAMOYL-L-ALANYL-D-GLUTAMATE--2,6-DIAMINOPIMELATE LIGASE MURE HOMOLOG, CHLOROPLASTIC"/>
    <property type="match status" value="1"/>
</dbReference>
<keyword evidence="4" id="KW-0436">Ligase</keyword>
<reference evidence="4 5" key="1">
    <citation type="journal article" date="2017" name="BMC Genomics">
        <title>Comparative genomic and phylogenomic analyses of the Bifidobacteriaceae family.</title>
        <authorList>
            <person name="Lugli G.A."/>
            <person name="Milani C."/>
            <person name="Turroni F."/>
            <person name="Duranti S."/>
            <person name="Mancabelli L."/>
            <person name="Mangifesta M."/>
            <person name="Ferrario C."/>
            <person name="Modesto M."/>
            <person name="Mattarelli P."/>
            <person name="Jiri K."/>
            <person name="van Sinderen D."/>
            <person name="Ventura M."/>
        </authorList>
    </citation>
    <scope>NUCLEOTIDE SEQUENCE [LARGE SCALE GENOMIC DNA]</scope>
    <source>
        <strain evidence="4 5">DSM 24742</strain>
    </source>
</reference>
<dbReference type="SUPFAM" id="SSF53623">
    <property type="entry name" value="MurD-like peptide ligases, catalytic domain"/>
    <property type="match status" value="1"/>
</dbReference>
<evidence type="ECO:0000313" key="4">
    <source>
        <dbReference type="EMBL" id="OZG51707.1"/>
    </source>
</evidence>
<dbReference type="GO" id="GO:0005524">
    <property type="term" value="F:ATP binding"/>
    <property type="evidence" value="ECO:0007669"/>
    <property type="project" value="InterPro"/>
</dbReference>
<dbReference type="AlphaFoldDB" id="A0A261EXY8"/>
<keyword evidence="5" id="KW-1185">Reference proteome</keyword>
<proteinExistence type="predicted"/>
<dbReference type="Pfam" id="PF08245">
    <property type="entry name" value="Mur_ligase_M"/>
    <property type="match status" value="1"/>
</dbReference>
<dbReference type="RefSeq" id="WP_143516321.1">
    <property type="nucleotide sequence ID" value="NZ_MWWR01000006.1"/>
</dbReference>